<organism evidence="7">
    <name type="scientific">Streptomyces sp. R11</name>
    <dbReference type="NCBI Taxonomy" id="3238625"/>
    <lineage>
        <taxon>Bacteria</taxon>
        <taxon>Bacillati</taxon>
        <taxon>Actinomycetota</taxon>
        <taxon>Actinomycetes</taxon>
        <taxon>Kitasatosporales</taxon>
        <taxon>Streptomycetaceae</taxon>
        <taxon>Streptomyces</taxon>
    </lineage>
</organism>
<gene>
    <name evidence="7" type="ORF">AB5J55_43815</name>
</gene>
<dbReference type="NCBIfam" id="NF041359">
    <property type="entry name" value="GntG_guanitoxin"/>
    <property type="match status" value="1"/>
</dbReference>
<dbReference type="PANTHER" id="PTHR48097">
    <property type="entry name" value="L-THREONINE ALDOLASE-RELATED"/>
    <property type="match status" value="1"/>
</dbReference>
<feature type="domain" description="Aromatic amino acid beta-eliminating lyase/threonine aldolase" evidence="6">
    <location>
        <begin position="8"/>
        <end position="290"/>
    </location>
</feature>
<evidence type="ECO:0000259" key="6">
    <source>
        <dbReference type="Pfam" id="PF01212"/>
    </source>
</evidence>
<keyword evidence="4" id="KW-0456">Lyase</keyword>
<evidence type="ECO:0000256" key="5">
    <source>
        <dbReference type="PIRSR" id="PIRSR017617-1"/>
    </source>
</evidence>
<dbReference type="AlphaFoldDB" id="A0AB39NEV3"/>
<evidence type="ECO:0000256" key="2">
    <source>
        <dbReference type="ARBA" id="ARBA00006966"/>
    </source>
</evidence>
<evidence type="ECO:0000313" key="7">
    <source>
        <dbReference type="EMBL" id="XDQ16011.1"/>
    </source>
</evidence>
<evidence type="ECO:0000256" key="3">
    <source>
        <dbReference type="ARBA" id="ARBA00022898"/>
    </source>
</evidence>
<dbReference type="EMBL" id="CP163432">
    <property type="protein sequence ID" value="XDQ16011.1"/>
    <property type="molecule type" value="Genomic_DNA"/>
</dbReference>
<dbReference type="InterPro" id="IPR015424">
    <property type="entry name" value="PyrdxlP-dep_Trfase"/>
</dbReference>
<dbReference type="InterPro" id="IPR001597">
    <property type="entry name" value="ArAA_b-elim_lyase/Thr_aldolase"/>
</dbReference>
<accession>A0AB39NEV3</accession>
<evidence type="ECO:0000256" key="4">
    <source>
        <dbReference type="ARBA" id="ARBA00023239"/>
    </source>
</evidence>
<protein>
    <submittedName>
        <fullName evidence="7">Low specificity L-threonine aldolase</fullName>
    </submittedName>
</protein>
<dbReference type="InterPro" id="IPR023603">
    <property type="entry name" value="Low_specificity_L-TA-like"/>
</dbReference>
<comment type="similarity">
    <text evidence="2">Belongs to the threonine aldolase family.</text>
</comment>
<dbReference type="GO" id="GO:0008732">
    <property type="term" value="F:L-allo-threonine aldolase activity"/>
    <property type="evidence" value="ECO:0007669"/>
    <property type="project" value="TreeGrafter"/>
</dbReference>
<dbReference type="FunFam" id="3.40.640.10:FF:000030">
    <property type="entry name" value="Low-specificity L-threonine aldolase"/>
    <property type="match status" value="1"/>
</dbReference>
<reference evidence="7" key="1">
    <citation type="submission" date="2024-07" db="EMBL/GenBank/DDBJ databases">
        <authorList>
            <person name="Yu S.T."/>
        </authorList>
    </citation>
    <scope>NUCLEOTIDE SEQUENCE</scope>
    <source>
        <strain evidence="7">R11</strain>
    </source>
</reference>
<dbReference type="RefSeq" id="WP_369275935.1">
    <property type="nucleotide sequence ID" value="NZ_CP163432.1"/>
</dbReference>
<keyword evidence="3" id="KW-0663">Pyridoxal phosphate</keyword>
<dbReference type="GO" id="GO:0005829">
    <property type="term" value="C:cytosol"/>
    <property type="evidence" value="ECO:0007669"/>
    <property type="project" value="TreeGrafter"/>
</dbReference>
<comment type="cofactor">
    <cofactor evidence="1">
        <name>pyridoxal 5'-phosphate</name>
        <dbReference type="ChEBI" id="CHEBI:597326"/>
    </cofactor>
</comment>
<dbReference type="Pfam" id="PF01212">
    <property type="entry name" value="Beta_elim_lyase"/>
    <property type="match status" value="1"/>
</dbReference>
<dbReference type="PANTHER" id="PTHR48097:SF9">
    <property type="entry name" value="L-THREONINE ALDOLASE"/>
    <property type="match status" value="1"/>
</dbReference>
<dbReference type="SUPFAM" id="SSF53383">
    <property type="entry name" value="PLP-dependent transferases"/>
    <property type="match status" value="1"/>
</dbReference>
<sequence>MLHERWIDLRTDAVAHPTAAMREAIAQASVGSDQFGEDPSVNALQQRMADLLGKQSGIFVPSGTMANQLALKLYCRPGDDVIIGQESHSLWNETGSAPAVAGVQFTTVGTNGTFSADDVEAVLKPRGHMLYPPTTLIEVENTHNRMGGLVWDLKQMQDVCALAREREVATFCDGARIFNAAIAGGEDPAVLAAPFDLVAVSLTKGLGCPIGSVLVGSAGDIAKLVRYRRMLGGTLHQSGIAAAAGLHALDHHIERLAEDHVNARLIGEALAEVPGVTIDLDRLETNIIVFDVPDAVAVAKHALEAGVKVLPFGPHRIRACTHLDVSREDCQRAANVLTAAISSCTSAAQLSKRVLLTGPGWPAPRS</sequence>
<dbReference type="Gene3D" id="3.40.640.10">
    <property type="entry name" value="Type I PLP-dependent aspartate aminotransferase-like (Major domain)"/>
    <property type="match status" value="1"/>
</dbReference>
<dbReference type="InterPro" id="IPR015422">
    <property type="entry name" value="PyrdxlP-dep_Trfase_small"/>
</dbReference>
<dbReference type="PIRSF" id="PIRSF017617">
    <property type="entry name" value="Thr_aldolase"/>
    <property type="match status" value="1"/>
</dbReference>
<dbReference type="GO" id="GO:0006567">
    <property type="term" value="P:L-threonine catabolic process"/>
    <property type="evidence" value="ECO:0007669"/>
    <property type="project" value="TreeGrafter"/>
</dbReference>
<dbReference type="InterPro" id="IPR015421">
    <property type="entry name" value="PyrdxlP-dep_Trfase_major"/>
</dbReference>
<dbReference type="GO" id="GO:0006545">
    <property type="term" value="P:glycine biosynthetic process"/>
    <property type="evidence" value="ECO:0007669"/>
    <property type="project" value="TreeGrafter"/>
</dbReference>
<name>A0AB39NEV3_9ACTN</name>
<evidence type="ECO:0000256" key="1">
    <source>
        <dbReference type="ARBA" id="ARBA00001933"/>
    </source>
</evidence>
<feature type="modified residue" description="N6-(pyridoxal phosphate)lysine" evidence="5">
    <location>
        <position position="204"/>
    </location>
</feature>
<proteinExistence type="inferred from homology"/>
<dbReference type="Gene3D" id="3.90.1150.10">
    <property type="entry name" value="Aspartate Aminotransferase, domain 1"/>
    <property type="match status" value="1"/>
</dbReference>